<dbReference type="InterPro" id="IPR007404">
    <property type="entry name" value="YdjM-like"/>
</dbReference>
<evidence type="ECO:0000256" key="1">
    <source>
        <dbReference type="SAM" id="Phobius"/>
    </source>
</evidence>
<feature type="transmembrane region" description="Helical" evidence="1">
    <location>
        <begin position="133"/>
        <end position="161"/>
    </location>
</feature>
<gene>
    <name evidence="2" type="ORF">N780_14465</name>
</gene>
<feature type="transmembrane region" description="Helical" evidence="1">
    <location>
        <begin position="182"/>
        <end position="199"/>
    </location>
</feature>
<reference evidence="2 3" key="1">
    <citation type="submission" date="2013-08" db="EMBL/GenBank/DDBJ databases">
        <title>Genome of Pontibacillus chungwhensis.</title>
        <authorList>
            <person name="Wang Q."/>
            <person name="Wang G."/>
        </authorList>
    </citation>
    <scope>NUCLEOTIDE SEQUENCE [LARGE SCALE GENOMIC DNA]</scope>
    <source>
        <strain evidence="2 3">BH030062</strain>
    </source>
</reference>
<keyword evidence="3" id="KW-1185">Reference proteome</keyword>
<accession>A0A0A2VG25</accession>
<dbReference type="EMBL" id="AVBG01000002">
    <property type="protein sequence ID" value="KGP92585.1"/>
    <property type="molecule type" value="Genomic_DNA"/>
</dbReference>
<dbReference type="PANTHER" id="PTHR35531">
    <property type="entry name" value="INNER MEMBRANE PROTEIN YBCI-RELATED"/>
    <property type="match status" value="1"/>
</dbReference>
<evidence type="ECO:0000313" key="2">
    <source>
        <dbReference type="EMBL" id="KGP92585.1"/>
    </source>
</evidence>
<protein>
    <recommendedName>
        <fullName evidence="4">Metal-dependent hydrolase</fullName>
    </recommendedName>
</protein>
<keyword evidence="1" id="KW-0472">Membrane</keyword>
<feature type="transmembrane region" description="Helical" evidence="1">
    <location>
        <begin position="31"/>
        <end position="49"/>
    </location>
</feature>
<dbReference type="PANTHER" id="PTHR35531:SF1">
    <property type="entry name" value="INNER MEMBRANE PROTEIN YBCI-RELATED"/>
    <property type="match status" value="1"/>
</dbReference>
<dbReference type="eggNOG" id="COG1988">
    <property type="taxonomic scope" value="Bacteria"/>
</dbReference>
<sequence>MVASSHQVMGITWGIGAITLYNMFDVIPNKMFATVLFFAAVVIGSLIPDIDTPKSKLGGPFERWGFMLVVCLVGVEILTPGLNQAVQFLLMILSPLLFVFSGHRKFTHSIAFIALMASYSYMLHLYLDIPLFYLAGFLTGIVSHLFGDFLTKMGIPILYPFSKRYYRFFLTFKTGSKTEQSITAALVVLNIIFLTRNVLG</sequence>
<feature type="transmembrane region" description="Helical" evidence="1">
    <location>
        <begin position="61"/>
        <end position="79"/>
    </location>
</feature>
<dbReference type="STRING" id="1385513.N780_14465"/>
<keyword evidence="1" id="KW-1133">Transmembrane helix</keyword>
<dbReference type="AlphaFoldDB" id="A0A0A2VG25"/>
<dbReference type="Proteomes" id="UP000030153">
    <property type="component" value="Unassembled WGS sequence"/>
</dbReference>
<keyword evidence="1" id="KW-0812">Transmembrane</keyword>
<dbReference type="Pfam" id="PF04307">
    <property type="entry name" value="YdjM"/>
    <property type="match status" value="1"/>
</dbReference>
<name>A0A0A2VG25_9BACI</name>
<dbReference type="RefSeq" id="WP_036780287.1">
    <property type="nucleotide sequence ID" value="NZ_AVBG01000002.1"/>
</dbReference>
<evidence type="ECO:0008006" key="4">
    <source>
        <dbReference type="Google" id="ProtNLM"/>
    </source>
</evidence>
<proteinExistence type="predicted"/>
<feature type="transmembrane region" description="Helical" evidence="1">
    <location>
        <begin position="109"/>
        <end position="127"/>
    </location>
</feature>
<evidence type="ECO:0000313" key="3">
    <source>
        <dbReference type="Proteomes" id="UP000030153"/>
    </source>
</evidence>
<organism evidence="2 3">
    <name type="scientific">Pontibacillus chungwhensis BH030062</name>
    <dbReference type="NCBI Taxonomy" id="1385513"/>
    <lineage>
        <taxon>Bacteria</taxon>
        <taxon>Bacillati</taxon>
        <taxon>Bacillota</taxon>
        <taxon>Bacilli</taxon>
        <taxon>Bacillales</taxon>
        <taxon>Bacillaceae</taxon>
        <taxon>Pontibacillus</taxon>
    </lineage>
</organism>
<comment type="caution">
    <text evidence="2">The sequence shown here is derived from an EMBL/GenBank/DDBJ whole genome shotgun (WGS) entry which is preliminary data.</text>
</comment>